<evidence type="ECO:0000313" key="8">
    <source>
        <dbReference type="Proteomes" id="UP000053815"/>
    </source>
</evidence>
<evidence type="ECO:0000256" key="4">
    <source>
        <dbReference type="ARBA" id="ARBA00022679"/>
    </source>
</evidence>
<dbReference type="PANTHER" id="PTHR11952:SF2">
    <property type="entry name" value="LD24639P"/>
    <property type="match status" value="1"/>
</dbReference>
<keyword evidence="4 7" id="KW-0808">Transferase</keyword>
<name>A0A0C9MFJ1_9FUNG</name>
<sequence length="502" mass="55604">MTISPLLPVNDAELQALKDHYEANGQGHVFRFFDELEIEQQAQLLNQLVDLDVERLNQIYTKAVQGAESAVLNQDATFEPLPESVFESVLKAPQQQLKEWETVGLSQIAQGKVAVILMAGGQGSRLGSSDPKGCYNIDLPSKKSLFQLQAERILRLQDIARQYQKPCQLKDCIIPWYIMTSGPTNGPTMDFFESNNYFGLKKENVIFFEQGTLPCLTMDGKIILEAKDKVAIAPDGNGGIYAAVQNKGIIKSLKERGILYSHCYCVDNCLARVADPVFIGYSVSKGTDCGVKVVRKSAPEEPVGVVCVRDGKYGVVEYSEISQELSEKRQADGELAFCAANIANHFFSTEFLERVPSFASQLEYHIAKKKIKYVDENGQTVAPKSNSGMKLECFVFDVFPFAQSFSVLEVDRQDEFSPLKNAPGTGVDCPETSRRDVVAQHVRFIEAAGGKVEHEGDFEKLEFELSSWVSYSGEGLSEIVGGKTIKTPAIIETKEDLIRLAF</sequence>
<dbReference type="SUPFAM" id="SSF53448">
    <property type="entry name" value="Nucleotide-diphospho-sugar transferases"/>
    <property type="match status" value="1"/>
</dbReference>
<accession>A0A0C9MFJ1</accession>
<evidence type="ECO:0000256" key="3">
    <source>
        <dbReference type="ARBA" id="ARBA00012457"/>
    </source>
</evidence>
<protein>
    <recommendedName>
        <fullName evidence="3">UDP-N-acetylglucosamine diphosphorylase</fullName>
        <ecNumber evidence="3">2.7.7.23</ecNumber>
    </recommendedName>
</protein>
<dbReference type="FunFam" id="3.90.550.10:FF:000075">
    <property type="entry name" value="Probable UDP-N-acetylglucosamine pyrophosphorylase"/>
    <property type="match status" value="1"/>
</dbReference>
<evidence type="ECO:0000256" key="2">
    <source>
        <dbReference type="ARBA" id="ARBA00010401"/>
    </source>
</evidence>
<comment type="pathway">
    <text evidence="1">Nucleotide-sugar biosynthesis; UDP-N-acetyl-alpha-D-glucosamine biosynthesis; UDP-N-acetyl-alpha-D-glucosamine from N-acetyl-alpha-D-glucosamine 1-phosphate: step 1/1.</text>
</comment>
<proteinExistence type="inferred from homology"/>
<dbReference type="OrthoDB" id="532420at2759"/>
<dbReference type="CDD" id="cd04193">
    <property type="entry name" value="UDPGlcNAc_PPase"/>
    <property type="match status" value="1"/>
</dbReference>
<dbReference type="PANTHER" id="PTHR11952">
    <property type="entry name" value="UDP- GLUCOSE PYROPHOSPHORYLASE"/>
    <property type="match status" value="1"/>
</dbReference>
<dbReference type="InterPro" id="IPR039741">
    <property type="entry name" value="UDP-sugar_pyrophosphorylase"/>
</dbReference>
<dbReference type="InterPro" id="IPR002618">
    <property type="entry name" value="UDPGP_fam"/>
</dbReference>
<dbReference type="GO" id="GO:0006048">
    <property type="term" value="P:UDP-N-acetylglucosamine biosynthetic process"/>
    <property type="evidence" value="ECO:0007669"/>
    <property type="project" value="TreeGrafter"/>
</dbReference>
<dbReference type="Proteomes" id="UP000053815">
    <property type="component" value="Unassembled WGS sequence"/>
</dbReference>
<dbReference type="AlphaFoldDB" id="A0A0C9MFJ1"/>
<dbReference type="InterPro" id="IPR029044">
    <property type="entry name" value="Nucleotide-diphossugar_trans"/>
</dbReference>
<dbReference type="Gene3D" id="3.90.550.10">
    <property type="entry name" value="Spore Coat Polysaccharide Biosynthesis Protein SpsA, Chain A"/>
    <property type="match status" value="1"/>
</dbReference>
<evidence type="ECO:0000313" key="7">
    <source>
        <dbReference type="EMBL" id="GAN06054.1"/>
    </source>
</evidence>
<comment type="catalytic activity">
    <reaction evidence="6">
        <text>N-acetyl-alpha-D-glucosamine 1-phosphate + UTP + H(+) = UDP-N-acetyl-alpha-D-glucosamine + diphosphate</text>
        <dbReference type="Rhea" id="RHEA:13509"/>
        <dbReference type="ChEBI" id="CHEBI:15378"/>
        <dbReference type="ChEBI" id="CHEBI:33019"/>
        <dbReference type="ChEBI" id="CHEBI:46398"/>
        <dbReference type="ChEBI" id="CHEBI:57705"/>
        <dbReference type="ChEBI" id="CHEBI:57776"/>
        <dbReference type="EC" id="2.7.7.23"/>
    </reaction>
</comment>
<dbReference type="EC" id="2.7.7.23" evidence="3"/>
<dbReference type="STRING" id="91626.A0A0C9MFJ1"/>
<evidence type="ECO:0000256" key="5">
    <source>
        <dbReference type="ARBA" id="ARBA00022695"/>
    </source>
</evidence>
<dbReference type="GO" id="GO:0003977">
    <property type="term" value="F:UDP-N-acetylglucosamine diphosphorylase activity"/>
    <property type="evidence" value="ECO:0007669"/>
    <property type="project" value="UniProtKB-EC"/>
</dbReference>
<evidence type="ECO:0000256" key="6">
    <source>
        <dbReference type="ARBA" id="ARBA00048493"/>
    </source>
</evidence>
<reference evidence="7" key="1">
    <citation type="submission" date="2014-09" db="EMBL/GenBank/DDBJ databases">
        <title>Draft genome sequence of an oleaginous Mucoromycotina fungus Mucor ambiguus NBRC6742.</title>
        <authorList>
            <person name="Takeda I."/>
            <person name="Yamane N."/>
            <person name="Morita T."/>
            <person name="Tamano K."/>
            <person name="Machida M."/>
            <person name="Baker S."/>
            <person name="Koike H."/>
        </authorList>
    </citation>
    <scope>NUCLEOTIDE SEQUENCE</scope>
    <source>
        <strain evidence="7">NBRC 6742</strain>
    </source>
</reference>
<dbReference type="EMBL" id="DF836399">
    <property type="protein sequence ID" value="GAN06054.1"/>
    <property type="molecule type" value="Genomic_DNA"/>
</dbReference>
<gene>
    <name evidence="7" type="ORF">MAM1_0110d05531</name>
</gene>
<dbReference type="Pfam" id="PF01704">
    <property type="entry name" value="UDPGP"/>
    <property type="match status" value="1"/>
</dbReference>
<keyword evidence="5" id="KW-0548">Nucleotidyltransferase</keyword>
<organism evidence="7">
    <name type="scientific">Mucor ambiguus</name>
    <dbReference type="NCBI Taxonomy" id="91626"/>
    <lineage>
        <taxon>Eukaryota</taxon>
        <taxon>Fungi</taxon>
        <taxon>Fungi incertae sedis</taxon>
        <taxon>Mucoromycota</taxon>
        <taxon>Mucoromycotina</taxon>
        <taxon>Mucoromycetes</taxon>
        <taxon>Mucorales</taxon>
        <taxon>Mucorineae</taxon>
        <taxon>Mucoraceae</taxon>
        <taxon>Mucor</taxon>
    </lineage>
</organism>
<evidence type="ECO:0000256" key="1">
    <source>
        <dbReference type="ARBA" id="ARBA00005208"/>
    </source>
</evidence>
<comment type="similarity">
    <text evidence="2">Belongs to the UDPGP type 1 family.</text>
</comment>
<keyword evidence="8" id="KW-1185">Reference proteome</keyword>